<protein>
    <submittedName>
        <fullName evidence="2">Uncharacterized protein</fullName>
    </submittedName>
</protein>
<evidence type="ECO:0000313" key="3">
    <source>
        <dbReference type="Proteomes" id="UP000230069"/>
    </source>
</evidence>
<dbReference type="EMBL" id="KZ305040">
    <property type="protein sequence ID" value="PIA41038.1"/>
    <property type="molecule type" value="Genomic_DNA"/>
</dbReference>
<gene>
    <name evidence="2" type="ORF">AQUCO_02300073v1</name>
</gene>
<reference evidence="2 3" key="1">
    <citation type="submission" date="2017-09" db="EMBL/GenBank/DDBJ databases">
        <title>WGS assembly of Aquilegia coerulea Goldsmith.</title>
        <authorList>
            <person name="Hodges S."/>
            <person name="Kramer E."/>
            <person name="Nordborg M."/>
            <person name="Tomkins J."/>
            <person name="Borevitz J."/>
            <person name="Derieg N."/>
            <person name="Yan J."/>
            <person name="Mihaltcheva S."/>
            <person name="Hayes R.D."/>
            <person name="Rokhsar D."/>
        </authorList>
    </citation>
    <scope>NUCLEOTIDE SEQUENCE [LARGE SCALE GENOMIC DNA]</scope>
    <source>
        <strain evidence="3">cv. Goldsmith</strain>
    </source>
</reference>
<keyword evidence="1" id="KW-0812">Transmembrane</keyword>
<dbReference type="AlphaFoldDB" id="A0A2G5DBX8"/>
<dbReference type="InParanoid" id="A0A2G5DBX8"/>
<keyword evidence="1" id="KW-0472">Membrane</keyword>
<organism evidence="2 3">
    <name type="scientific">Aquilegia coerulea</name>
    <name type="common">Rocky mountain columbine</name>
    <dbReference type="NCBI Taxonomy" id="218851"/>
    <lineage>
        <taxon>Eukaryota</taxon>
        <taxon>Viridiplantae</taxon>
        <taxon>Streptophyta</taxon>
        <taxon>Embryophyta</taxon>
        <taxon>Tracheophyta</taxon>
        <taxon>Spermatophyta</taxon>
        <taxon>Magnoliopsida</taxon>
        <taxon>Ranunculales</taxon>
        <taxon>Ranunculaceae</taxon>
        <taxon>Thalictroideae</taxon>
        <taxon>Aquilegia</taxon>
    </lineage>
</organism>
<keyword evidence="3" id="KW-1185">Reference proteome</keyword>
<evidence type="ECO:0000313" key="2">
    <source>
        <dbReference type="EMBL" id="PIA41038.1"/>
    </source>
</evidence>
<name>A0A2G5DBX8_AQUCA</name>
<keyword evidence="1" id="KW-1133">Transmembrane helix</keyword>
<proteinExistence type="predicted"/>
<accession>A0A2G5DBX8</accession>
<dbReference type="Proteomes" id="UP000230069">
    <property type="component" value="Unassembled WGS sequence"/>
</dbReference>
<evidence type="ECO:0000256" key="1">
    <source>
        <dbReference type="SAM" id="Phobius"/>
    </source>
</evidence>
<feature type="transmembrane region" description="Helical" evidence="1">
    <location>
        <begin position="31"/>
        <end position="52"/>
    </location>
</feature>
<sequence length="81" mass="9459">MNPSFSLVFSIAWMNPSFSLGDEQQTCRSTIFIFLLYAAPMYRSIFFFYNFYTRNAASLPLYAAPMLIFKSLHVSDIFLLY</sequence>